<sequence length="72" mass="8285">MVILFSAICIVVTIYEAPTLYKNAYYKDLIVFLSLMLIALVFGILYFFNLPVPNPLALINFLVKDVLHLNYK</sequence>
<accession>A0A1S8LYV5</accession>
<reference evidence="1 2" key="1">
    <citation type="submission" date="2022-04" db="EMBL/GenBank/DDBJ databases">
        <title>Genome sequence of C. roseum typestrain.</title>
        <authorList>
            <person name="Poehlein A."/>
            <person name="Schoch T."/>
            <person name="Duerre P."/>
            <person name="Daniel R."/>
        </authorList>
    </citation>
    <scope>NUCLEOTIDE SEQUENCE [LARGE SCALE GENOMIC DNA]</scope>
    <source>
        <strain evidence="1 2">DSM 7320</strain>
        <plasmid evidence="1 2">p330</plasmid>
    </source>
</reference>
<evidence type="ECO:0000313" key="2">
    <source>
        <dbReference type="Proteomes" id="UP000190951"/>
    </source>
</evidence>
<keyword evidence="2" id="KW-1185">Reference proteome</keyword>
<dbReference type="AlphaFoldDB" id="A0A1S8LYV5"/>
<dbReference type="RefSeq" id="WP_077834746.1">
    <property type="nucleotide sequence ID" value="NZ_CP096984.1"/>
</dbReference>
<gene>
    <name evidence="1" type="ORF">CROST_045540</name>
</gene>
<evidence type="ECO:0000313" key="1">
    <source>
        <dbReference type="EMBL" id="URZ13776.1"/>
    </source>
</evidence>
<organism evidence="1 2">
    <name type="scientific">Clostridium felsineum</name>
    <dbReference type="NCBI Taxonomy" id="36839"/>
    <lineage>
        <taxon>Bacteria</taxon>
        <taxon>Bacillati</taxon>
        <taxon>Bacillota</taxon>
        <taxon>Clostridia</taxon>
        <taxon>Eubacteriales</taxon>
        <taxon>Clostridiaceae</taxon>
        <taxon>Clostridium</taxon>
    </lineage>
</organism>
<keyword evidence="1" id="KW-0614">Plasmid</keyword>
<proteinExistence type="predicted"/>
<dbReference type="KEGG" id="crw:CROST_045540"/>
<dbReference type="STRING" id="84029.CROST_11620"/>
<dbReference type="EMBL" id="CP096984">
    <property type="protein sequence ID" value="URZ13776.1"/>
    <property type="molecule type" value="Genomic_DNA"/>
</dbReference>
<name>A0A1S8LYV5_9CLOT</name>
<protein>
    <submittedName>
        <fullName evidence="1">Uncharacterized protein</fullName>
    </submittedName>
</protein>
<dbReference type="Proteomes" id="UP000190951">
    <property type="component" value="Plasmid p330"/>
</dbReference>
<geneLocation type="plasmid" evidence="1 2">
    <name>p330</name>
</geneLocation>